<evidence type="ECO:0000256" key="2">
    <source>
        <dbReference type="SAM" id="Phobius"/>
    </source>
</evidence>
<feature type="transmembrane region" description="Helical" evidence="2">
    <location>
        <begin position="58"/>
        <end position="81"/>
    </location>
</feature>
<reference evidence="5" key="1">
    <citation type="submission" date="2016-10" db="EMBL/GenBank/DDBJ databases">
        <authorList>
            <person name="Varghese N."/>
            <person name="Submissions S."/>
        </authorList>
    </citation>
    <scope>NUCLEOTIDE SEQUENCE [LARGE SCALE GENOMIC DNA]</scope>
    <source>
        <strain evidence="5">CGMCC 1.6199</strain>
    </source>
</reference>
<keyword evidence="5" id="KW-1185">Reference proteome</keyword>
<feature type="transmembrane region" description="Helical" evidence="2">
    <location>
        <begin position="169"/>
        <end position="187"/>
    </location>
</feature>
<feature type="region of interest" description="Disordered" evidence="1">
    <location>
        <begin position="196"/>
        <end position="216"/>
    </location>
</feature>
<evidence type="ECO:0000313" key="5">
    <source>
        <dbReference type="Proteomes" id="UP000182347"/>
    </source>
</evidence>
<dbReference type="AlphaFoldDB" id="A0A1G9LUM9"/>
<dbReference type="OrthoDB" id="1523022at2"/>
<feature type="transmembrane region" description="Helical" evidence="2">
    <location>
        <begin position="118"/>
        <end position="140"/>
    </location>
</feature>
<evidence type="ECO:0000256" key="1">
    <source>
        <dbReference type="SAM" id="MobiDB-lite"/>
    </source>
</evidence>
<protein>
    <recommendedName>
        <fullName evidence="3">CAAX prenyl protease 2/Lysostaphin resistance protein A-like domain-containing protein</fullName>
    </recommendedName>
</protein>
<keyword evidence="2" id="KW-0472">Membrane</keyword>
<dbReference type="RefSeq" id="WP_074597103.1">
    <property type="nucleotide sequence ID" value="NZ_FNHF01000001.1"/>
</dbReference>
<feature type="transmembrane region" description="Helical" evidence="2">
    <location>
        <begin position="21"/>
        <end position="46"/>
    </location>
</feature>
<dbReference type="Pfam" id="PF02517">
    <property type="entry name" value="Rce1-like"/>
    <property type="match status" value="1"/>
</dbReference>
<feature type="transmembrane region" description="Helical" evidence="2">
    <location>
        <begin position="93"/>
        <end position="112"/>
    </location>
</feature>
<sequence>MKRLSQVEAVKQLTSSQLKTQLYLSQLLFLLLACGLSLWLFPSIHYWLALVSWNEGDFLFYGIIPGLIIVMIDVMLMKWLPEQAFDDGGLNKKIFTNSSIAEILLIALIVAVSEEALFRGVLQTELGYLTASIIFALVHVRYLTKPYLLLSIVLISFYFGWLYELTGNLLVTIAAHFVVDFILGILLRNGSIMRGGRKNDRGKQQGSGQAAPEHGG</sequence>
<feature type="domain" description="CAAX prenyl protease 2/Lysostaphin resistance protein A-like" evidence="3">
    <location>
        <begin position="98"/>
        <end position="182"/>
    </location>
</feature>
<dbReference type="GO" id="GO:0080120">
    <property type="term" value="P:CAAX-box protein maturation"/>
    <property type="evidence" value="ECO:0007669"/>
    <property type="project" value="UniProtKB-ARBA"/>
</dbReference>
<dbReference type="GO" id="GO:0004175">
    <property type="term" value="F:endopeptidase activity"/>
    <property type="evidence" value="ECO:0007669"/>
    <property type="project" value="UniProtKB-ARBA"/>
</dbReference>
<dbReference type="PROSITE" id="PS51257">
    <property type="entry name" value="PROKAR_LIPOPROTEIN"/>
    <property type="match status" value="1"/>
</dbReference>
<dbReference type="STRING" id="482461.SAMN05216244_0291"/>
<dbReference type="InterPro" id="IPR003675">
    <property type="entry name" value="Rce1/LyrA-like_dom"/>
</dbReference>
<dbReference type="Proteomes" id="UP000182347">
    <property type="component" value="Unassembled WGS sequence"/>
</dbReference>
<name>A0A1G9LUM9_9BACI</name>
<proteinExistence type="predicted"/>
<dbReference type="EMBL" id="FNHF01000001">
    <property type="protein sequence ID" value="SDL65437.1"/>
    <property type="molecule type" value="Genomic_DNA"/>
</dbReference>
<organism evidence="4 5">
    <name type="scientific">Sediminibacillus halophilus</name>
    <dbReference type="NCBI Taxonomy" id="482461"/>
    <lineage>
        <taxon>Bacteria</taxon>
        <taxon>Bacillati</taxon>
        <taxon>Bacillota</taxon>
        <taxon>Bacilli</taxon>
        <taxon>Bacillales</taxon>
        <taxon>Bacillaceae</taxon>
        <taxon>Sediminibacillus</taxon>
    </lineage>
</organism>
<evidence type="ECO:0000259" key="3">
    <source>
        <dbReference type="Pfam" id="PF02517"/>
    </source>
</evidence>
<accession>A0A1G9LUM9</accession>
<gene>
    <name evidence="4" type="ORF">SAMN05216244_0291</name>
</gene>
<evidence type="ECO:0000313" key="4">
    <source>
        <dbReference type="EMBL" id="SDL65437.1"/>
    </source>
</evidence>
<keyword evidence="2" id="KW-1133">Transmembrane helix</keyword>
<keyword evidence="2" id="KW-0812">Transmembrane</keyword>
<feature type="transmembrane region" description="Helical" evidence="2">
    <location>
        <begin position="147"/>
        <end position="163"/>
    </location>
</feature>